<reference evidence="1 2" key="1">
    <citation type="submission" date="2020-10" db="EMBL/GenBank/DDBJ databases">
        <title>Connecting structure to function with the recovery of over 1000 high-quality activated sludge metagenome-assembled genomes encoding full-length rRNA genes using long-read sequencing.</title>
        <authorList>
            <person name="Singleton C.M."/>
            <person name="Petriglieri F."/>
            <person name="Kristensen J.M."/>
            <person name="Kirkegaard R.H."/>
            <person name="Michaelsen T.Y."/>
            <person name="Andersen M.H."/>
            <person name="Karst S.M."/>
            <person name="Dueholm M.S."/>
            <person name="Nielsen P.H."/>
            <person name="Albertsen M."/>
        </authorList>
    </citation>
    <scope>NUCLEOTIDE SEQUENCE [LARGE SCALE GENOMIC DNA]</scope>
    <source>
        <strain evidence="1">Ribe_18-Q3-R11-54_MAXAC.273</strain>
    </source>
</reference>
<evidence type="ECO:0000313" key="2">
    <source>
        <dbReference type="Proteomes" id="UP000808337"/>
    </source>
</evidence>
<proteinExistence type="predicted"/>
<dbReference type="AlphaFoldDB" id="A0A9D7SQH5"/>
<sequence length="137" mass="15219">MKDPIIFGYSGKPLSQKLGLKPGMKAIAVSPPKEYKAWLGKDSSIISTGIPAPWDFVHLFTNKLADLENQLSALRSEITSNGMVWVSYYKKSSGLPTEITEDLVRETCFPLGFVDIKVCAVSDDWSGLKLVIRKKLR</sequence>
<comment type="caution">
    <text evidence="1">The sequence shown here is derived from an EMBL/GenBank/DDBJ whole genome shotgun (WGS) entry which is preliminary data.</text>
</comment>
<evidence type="ECO:0000313" key="1">
    <source>
        <dbReference type="EMBL" id="MBK9981212.1"/>
    </source>
</evidence>
<organism evidence="1 2">
    <name type="scientific">Candidatus Opimibacter skivensis</name>
    <dbReference type="NCBI Taxonomy" id="2982028"/>
    <lineage>
        <taxon>Bacteria</taxon>
        <taxon>Pseudomonadati</taxon>
        <taxon>Bacteroidota</taxon>
        <taxon>Saprospiria</taxon>
        <taxon>Saprospirales</taxon>
        <taxon>Saprospiraceae</taxon>
        <taxon>Candidatus Opimibacter</taxon>
    </lineage>
</organism>
<name>A0A9D7SQH5_9BACT</name>
<accession>A0A9D7SQH5</accession>
<gene>
    <name evidence="1" type="ORF">IPP15_02100</name>
</gene>
<dbReference type="EMBL" id="JADKGY010000001">
    <property type="protein sequence ID" value="MBK9981212.1"/>
    <property type="molecule type" value="Genomic_DNA"/>
</dbReference>
<dbReference type="Proteomes" id="UP000808337">
    <property type="component" value="Unassembled WGS sequence"/>
</dbReference>
<protein>
    <submittedName>
        <fullName evidence="1">DUF3052 family protein</fullName>
    </submittedName>
</protein>